<reference evidence="2" key="1">
    <citation type="journal article" date="2019" name="Int. J. Syst. Evol. Microbiol.">
        <title>The Global Catalogue of Microorganisms (GCM) 10K type strain sequencing project: providing services to taxonomists for standard genome sequencing and annotation.</title>
        <authorList>
            <consortium name="The Broad Institute Genomics Platform"/>
            <consortium name="The Broad Institute Genome Sequencing Center for Infectious Disease"/>
            <person name="Wu L."/>
            <person name="Ma J."/>
        </authorList>
    </citation>
    <scope>NUCLEOTIDE SEQUENCE [LARGE SCALE GENOMIC DNA]</scope>
    <source>
        <strain evidence="2">KCTC 33575</strain>
    </source>
</reference>
<protein>
    <submittedName>
        <fullName evidence="1">Transcriptional regulator GutM</fullName>
    </submittedName>
</protein>
<keyword evidence="2" id="KW-1185">Reference proteome</keyword>
<dbReference type="Proteomes" id="UP001597519">
    <property type="component" value="Unassembled WGS sequence"/>
</dbReference>
<accession>A0ABW5WS36</accession>
<dbReference type="PIRSF" id="PIRSF011474">
    <property type="entry name" value="Glucitol_operon_activator"/>
    <property type="match status" value="1"/>
</dbReference>
<evidence type="ECO:0000313" key="2">
    <source>
        <dbReference type="Proteomes" id="UP001597519"/>
    </source>
</evidence>
<name>A0ABW5WS36_9STAP</name>
<sequence length="151" mass="17262">MFIIIMIIILAVGFGLQYIFGMFQIKNFTKHYTELRRNGKVAIGRKPAIFQSGTLVLLQINKKKEIEEARYMQGVTVFSRVKKLKGLEGLRIDKIIIEDVKSHNRLLRNAIMDAKRTYNIVQGGGEVEKIPSPFMKAASKVNQMFSKKEAK</sequence>
<organism evidence="1 2">
    <name type="scientific">Corticicoccus populi</name>
    <dbReference type="NCBI Taxonomy" id="1812821"/>
    <lineage>
        <taxon>Bacteria</taxon>
        <taxon>Bacillati</taxon>
        <taxon>Bacillota</taxon>
        <taxon>Bacilli</taxon>
        <taxon>Bacillales</taxon>
        <taxon>Staphylococcaceae</taxon>
        <taxon>Corticicoccus</taxon>
    </lineage>
</organism>
<dbReference type="EMBL" id="JBHUOQ010000001">
    <property type="protein sequence ID" value="MFD2829177.1"/>
    <property type="molecule type" value="Genomic_DNA"/>
</dbReference>
<comment type="caution">
    <text evidence="1">The sequence shown here is derived from an EMBL/GenBank/DDBJ whole genome shotgun (WGS) entry which is preliminary data.</text>
</comment>
<dbReference type="RefSeq" id="WP_377770947.1">
    <property type="nucleotide sequence ID" value="NZ_JBHUOQ010000001.1"/>
</dbReference>
<evidence type="ECO:0000313" key="1">
    <source>
        <dbReference type="EMBL" id="MFD2829177.1"/>
    </source>
</evidence>
<dbReference type="InterPro" id="IPR009693">
    <property type="entry name" value="Glucitol_operon_activator"/>
</dbReference>
<gene>
    <name evidence="1" type="ORF">ACFSX4_01780</name>
</gene>
<dbReference type="Pfam" id="PF06923">
    <property type="entry name" value="GutM"/>
    <property type="match status" value="1"/>
</dbReference>
<proteinExistence type="predicted"/>